<dbReference type="EMBL" id="NSIT01000238">
    <property type="protein sequence ID" value="PJE78191.1"/>
    <property type="molecule type" value="Genomic_DNA"/>
</dbReference>
<dbReference type="SUPFAM" id="SSF53756">
    <property type="entry name" value="UDP-Glycosyltransferase/glycogen phosphorylase"/>
    <property type="match status" value="1"/>
</dbReference>
<name>A0A2H9T4Q9_9ZZZZ</name>
<sequence length="392" mass="44838">MKKILIITPRFPYPVIGGDRLRIYELCKELSKEYSLTLASLCETKDEINYPLPDDGIFSQVHRVLLSKKHSYFNCLMALPTHTPLQVAYYHSHKFQQLINDLAKDHDLVLPHLIRVADYVKDFTNKKILEMTDAISMNYTRATEIKNNAGVKGIIFKVEKKRLNFYEKKIAKQFDFNVLVSKYDKDFLFDKETNEYKKTLVCSNGVDIKKFSYEFSPKRKEVIFIGNMMSAQNFDAAVWFAKKVMPLLVQKDNYHFKVIGKISPEHQHKLSDYPNTCATGPVDDVILHARGALAGICSVRLAAGVQNKILEYMAMGIPAITSSTGLEGLEAIPESDILVADQPEDYVKHIIYLEKNIHDAKRISENAFRYVSEKHSWSGKLKPVIEAVHTLI</sequence>
<protein>
    <recommendedName>
        <fullName evidence="2">Glycosyltransferase subfamily 4-like N-terminal domain-containing protein</fullName>
    </recommendedName>
</protein>
<dbReference type="AlphaFoldDB" id="A0A2H9T4Q9"/>
<accession>A0A2H9T4Q9</accession>
<evidence type="ECO:0008006" key="2">
    <source>
        <dbReference type="Google" id="ProtNLM"/>
    </source>
</evidence>
<dbReference type="Gene3D" id="3.40.50.2000">
    <property type="entry name" value="Glycogen Phosphorylase B"/>
    <property type="match status" value="2"/>
</dbReference>
<proteinExistence type="predicted"/>
<organism evidence="1">
    <name type="scientific">invertebrate metagenome</name>
    <dbReference type="NCBI Taxonomy" id="1711999"/>
    <lineage>
        <taxon>unclassified sequences</taxon>
        <taxon>metagenomes</taxon>
        <taxon>organismal metagenomes</taxon>
    </lineage>
</organism>
<reference evidence="1" key="1">
    <citation type="journal article" date="2017" name="Appl. Environ. Microbiol.">
        <title>Molecular characterization of an Endozoicomonas-like organism causing infection in king scallop Pecten maximus L.</title>
        <authorList>
            <person name="Cano I."/>
            <person name="van Aerle R."/>
            <person name="Ross S."/>
            <person name="Verner-Jeffreys D.W."/>
            <person name="Paley R.K."/>
            <person name="Rimmer G."/>
            <person name="Ryder D."/>
            <person name="Hooper P."/>
            <person name="Stone D."/>
            <person name="Feist S.W."/>
        </authorList>
    </citation>
    <scope>NUCLEOTIDE SEQUENCE</scope>
</reference>
<evidence type="ECO:0000313" key="1">
    <source>
        <dbReference type="EMBL" id="PJE78191.1"/>
    </source>
</evidence>
<comment type="caution">
    <text evidence="1">The sequence shown here is derived from an EMBL/GenBank/DDBJ whole genome shotgun (WGS) entry which is preliminary data.</text>
</comment>
<gene>
    <name evidence="1" type="ORF">CI610_02878</name>
</gene>
<dbReference type="Pfam" id="PF13692">
    <property type="entry name" value="Glyco_trans_1_4"/>
    <property type="match status" value="1"/>
</dbReference>